<dbReference type="AlphaFoldDB" id="A0A7D9L1W3"/>
<dbReference type="InterPro" id="IPR036865">
    <property type="entry name" value="CRAL-TRIO_dom_sf"/>
</dbReference>
<proteinExistence type="predicted"/>
<dbReference type="SUPFAM" id="SSF52087">
    <property type="entry name" value="CRAL/TRIO domain"/>
    <property type="match status" value="1"/>
</dbReference>
<comment type="caution">
    <text evidence="2">The sequence shown here is derived from an EMBL/GenBank/DDBJ whole genome shotgun (WGS) entry which is preliminary data.</text>
</comment>
<protein>
    <submittedName>
        <fullName evidence="2">Uncharacterized protein</fullName>
    </submittedName>
</protein>
<feature type="compositionally biased region" description="Basic and acidic residues" evidence="1">
    <location>
        <begin position="29"/>
        <end position="39"/>
    </location>
</feature>
<feature type="compositionally biased region" description="Basic and acidic residues" evidence="1">
    <location>
        <begin position="1"/>
        <end position="16"/>
    </location>
</feature>
<organism evidence="2 3">
    <name type="scientific">Paramuricea clavata</name>
    <name type="common">Red gorgonian</name>
    <name type="synonym">Violescent sea-whip</name>
    <dbReference type="NCBI Taxonomy" id="317549"/>
    <lineage>
        <taxon>Eukaryota</taxon>
        <taxon>Metazoa</taxon>
        <taxon>Cnidaria</taxon>
        <taxon>Anthozoa</taxon>
        <taxon>Octocorallia</taxon>
        <taxon>Malacalcyonacea</taxon>
        <taxon>Plexauridae</taxon>
        <taxon>Paramuricea</taxon>
    </lineage>
</organism>
<gene>
    <name evidence="2" type="ORF">PACLA_8A053152</name>
</gene>
<dbReference type="EMBL" id="CACRXK020012398">
    <property type="protein sequence ID" value="CAB4023252.1"/>
    <property type="molecule type" value="Genomic_DNA"/>
</dbReference>
<keyword evidence="3" id="KW-1185">Reference proteome</keyword>
<name>A0A7D9L1W3_PARCT</name>
<evidence type="ECO:0000313" key="3">
    <source>
        <dbReference type="Proteomes" id="UP001152795"/>
    </source>
</evidence>
<sequence>FPTEEELTKYIDKDQLPLEYGGPSFEYKYPPEDKTDKNSNDPATSDVTS</sequence>
<feature type="compositionally biased region" description="Polar residues" evidence="1">
    <location>
        <begin position="40"/>
        <end position="49"/>
    </location>
</feature>
<accession>A0A7D9L1W3</accession>
<feature type="non-terminal residue" evidence="2">
    <location>
        <position position="1"/>
    </location>
</feature>
<dbReference type="Proteomes" id="UP001152795">
    <property type="component" value="Unassembled WGS sequence"/>
</dbReference>
<feature type="region of interest" description="Disordered" evidence="1">
    <location>
        <begin position="1"/>
        <end position="49"/>
    </location>
</feature>
<evidence type="ECO:0000313" key="2">
    <source>
        <dbReference type="EMBL" id="CAB4023252.1"/>
    </source>
</evidence>
<reference evidence="2" key="1">
    <citation type="submission" date="2020-04" db="EMBL/GenBank/DDBJ databases">
        <authorList>
            <person name="Alioto T."/>
            <person name="Alioto T."/>
            <person name="Gomez Garrido J."/>
        </authorList>
    </citation>
    <scope>NUCLEOTIDE SEQUENCE</scope>
    <source>
        <strain evidence="2">A484AB</strain>
    </source>
</reference>
<evidence type="ECO:0000256" key="1">
    <source>
        <dbReference type="SAM" id="MobiDB-lite"/>
    </source>
</evidence>